<reference evidence="1" key="1">
    <citation type="journal article" date="2020" name="Nature">
        <title>Giant virus diversity and host interactions through global metagenomics.</title>
        <authorList>
            <person name="Schulz F."/>
            <person name="Roux S."/>
            <person name="Paez-Espino D."/>
            <person name="Jungbluth S."/>
            <person name="Walsh D.A."/>
            <person name="Denef V.J."/>
            <person name="McMahon K.D."/>
            <person name="Konstantinidis K.T."/>
            <person name="Eloe-Fadrosh E.A."/>
            <person name="Kyrpides N.C."/>
            <person name="Woyke T."/>
        </authorList>
    </citation>
    <scope>NUCLEOTIDE SEQUENCE</scope>
    <source>
        <strain evidence="1">GVMAG-M-3300027963-41</strain>
    </source>
</reference>
<proteinExistence type="predicted"/>
<accession>A0A6C0LMK6</accession>
<organism evidence="1">
    <name type="scientific">viral metagenome</name>
    <dbReference type="NCBI Taxonomy" id="1070528"/>
    <lineage>
        <taxon>unclassified sequences</taxon>
        <taxon>metagenomes</taxon>
        <taxon>organismal metagenomes</taxon>
    </lineage>
</organism>
<name>A0A6C0LMK6_9ZZZZ</name>
<dbReference type="EMBL" id="MN740533">
    <property type="protein sequence ID" value="QHU31793.1"/>
    <property type="molecule type" value="Genomic_DNA"/>
</dbReference>
<sequence length="94" mass="10968">MGNKRIIVKPNGTRCKVCERTQKVILETNFCWCGNKHCHEGFRMNSEKALCKVRRFREKFKPILIDDYYNEKIESADTEIEEASPECSTSTVSF</sequence>
<protein>
    <submittedName>
        <fullName evidence="1">Uncharacterized protein</fullName>
    </submittedName>
</protein>
<dbReference type="AlphaFoldDB" id="A0A6C0LMK6"/>
<evidence type="ECO:0000313" key="1">
    <source>
        <dbReference type="EMBL" id="QHU31793.1"/>
    </source>
</evidence>